<dbReference type="PANTHER" id="PTHR46708">
    <property type="entry name" value="TENASCIN"/>
    <property type="match status" value="1"/>
</dbReference>
<sequence length="325" mass="32225">MLLPLLALSFGSLEAQAQITIPATNPNTTSSRKPYGNYYGFERSAIIYSAGEVNGSGTITAIGFYLNAASSAAATPAKIYLKTTSNSAFTATGTTVAAEETGATLVYNATIPAASFAANSWVTVTLATPFAYAGTSNLEVIVEANGGGSGTEGSTAKTFRHNTIGGANSAQYWETDTSAPTGNGTTANSRPNIRLTGLTPLACAAPTALTAGSITTTTTSLSFTAGASNTSYTVTYTPTGGTATTVTPAPTASPVALTGLTPSTTYSVSVIGNCSGGTTSAAAATTFTTLTPPPANDECATATAIPSIGVGTYGTAVNGTNVSAT</sequence>
<dbReference type="EMBL" id="JAGETZ010000014">
    <property type="protein sequence ID" value="MBO2011936.1"/>
    <property type="molecule type" value="Genomic_DNA"/>
</dbReference>
<comment type="caution">
    <text evidence="4">The sequence shown here is derived from an EMBL/GenBank/DDBJ whole genome shotgun (WGS) entry which is preliminary data.</text>
</comment>
<keyword evidence="5" id="KW-1185">Reference proteome</keyword>
<dbReference type="PROSITE" id="PS50853">
    <property type="entry name" value="FN3"/>
    <property type="match status" value="1"/>
</dbReference>
<dbReference type="InterPro" id="IPR003961">
    <property type="entry name" value="FN3_dom"/>
</dbReference>
<name>A0ABS3QL06_9BACT</name>
<keyword evidence="1" id="KW-0677">Repeat</keyword>
<feature type="domain" description="Fibronectin type-III" evidence="3">
    <location>
        <begin position="205"/>
        <end position="294"/>
    </location>
</feature>
<reference evidence="4 5" key="1">
    <citation type="submission" date="2021-03" db="EMBL/GenBank/DDBJ databases">
        <authorList>
            <person name="Kim M.K."/>
        </authorList>
    </citation>
    <scope>NUCLEOTIDE SEQUENCE [LARGE SCALE GENOMIC DNA]</scope>
    <source>
        <strain evidence="4 5">BT442</strain>
    </source>
</reference>
<gene>
    <name evidence="4" type="ORF">J4E00_22920</name>
</gene>
<feature type="chain" id="PRO_5046385514" evidence="2">
    <location>
        <begin position="18"/>
        <end position="325"/>
    </location>
</feature>
<dbReference type="Gene3D" id="2.60.40.10">
    <property type="entry name" value="Immunoglobulins"/>
    <property type="match status" value="1"/>
</dbReference>
<evidence type="ECO:0000256" key="1">
    <source>
        <dbReference type="ARBA" id="ARBA00022737"/>
    </source>
</evidence>
<organism evidence="4 5">
    <name type="scientific">Hymenobacter negativus</name>
    <dbReference type="NCBI Taxonomy" id="2795026"/>
    <lineage>
        <taxon>Bacteria</taxon>
        <taxon>Pseudomonadati</taxon>
        <taxon>Bacteroidota</taxon>
        <taxon>Cytophagia</taxon>
        <taxon>Cytophagales</taxon>
        <taxon>Hymenobacteraceae</taxon>
        <taxon>Hymenobacter</taxon>
    </lineage>
</organism>
<dbReference type="PANTHER" id="PTHR46708:SF2">
    <property type="entry name" value="FIBRONECTIN TYPE-III DOMAIN-CONTAINING PROTEIN"/>
    <property type="match status" value="1"/>
</dbReference>
<protein>
    <submittedName>
        <fullName evidence="4">Fibronectin type III domain-containing protein</fullName>
    </submittedName>
</protein>
<accession>A0ABS3QL06</accession>
<feature type="non-terminal residue" evidence="4">
    <location>
        <position position="325"/>
    </location>
</feature>
<dbReference type="Pfam" id="PF00041">
    <property type="entry name" value="fn3"/>
    <property type="match status" value="1"/>
</dbReference>
<evidence type="ECO:0000313" key="5">
    <source>
        <dbReference type="Proteomes" id="UP000664369"/>
    </source>
</evidence>
<feature type="signal peptide" evidence="2">
    <location>
        <begin position="1"/>
        <end position="17"/>
    </location>
</feature>
<dbReference type="InterPro" id="IPR036116">
    <property type="entry name" value="FN3_sf"/>
</dbReference>
<dbReference type="InterPro" id="IPR013783">
    <property type="entry name" value="Ig-like_fold"/>
</dbReference>
<dbReference type="SUPFAM" id="SSF49265">
    <property type="entry name" value="Fibronectin type III"/>
    <property type="match status" value="1"/>
</dbReference>
<dbReference type="InterPro" id="IPR050991">
    <property type="entry name" value="ECM_Regulatory_Proteins"/>
</dbReference>
<evidence type="ECO:0000256" key="2">
    <source>
        <dbReference type="SAM" id="SignalP"/>
    </source>
</evidence>
<dbReference type="Proteomes" id="UP000664369">
    <property type="component" value="Unassembled WGS sequence"/>
</dbReference>
<keyword evidence="2" id="KW-0732">Signal</keyword>
<proteinExistence type="predicted"/>
<evidence type="ECO:0000313" key="4">
    <source>
        <dbReference type="EMBL" id="MBO2011936.1"/>
    </source>
</evidence>
<evidence type="ECO:0000259" key="3">
    <source>
        <dbReference type="PROSITE" id="PS50853"/>
    </source>
</evidence>